<evidence type="ECO:0000313" key="7">
    <source>
        <dbReference type="EMBL" id="CAB3394691.1"/>
    </source>
</evidence>
<sequence>MSKKHRHDDARKDKPSKWDAGESRGAEIGGLPPAVSECHNNEGHVDQNPDNHKRMYPLYVELVKWQRHLIEADERVVILIEGRDAAGKDGMIKTFVKHLSPRETRVVALGKPSDREQTCWYFQRYVPHLPASHEMVIFNRSWYNRAGVERVMGFCTEEQYEEFMQTVPLFEQMLVRSGIKLFKYYLDISKSEQKKRLKDRRENPLKQWKVSPVDEKSQALWDSYSRARNAMFSRTHHALAPWIVVRADDKRAARENLIKDFLSRVSYEGKNEALARPDPHVVFLYHEAYLANEMIAP</sequence>
<feature type="domain" description="Polyphosphate kinase-2-related" evidence="6">
    <location>
        <begin position="50"/>
        <end position="271"/>
    </location>
</feature>
<dbReference type="EMBL" id="LR792683">
    <property type="protein sequence ID" value="CAB3394691.1"/>
    <property type="molecule type" value="Genomic_DNA"/>
</dbReference>
<gene>
    <name evidence="7" type="primary">ppk</name>
    <name evidence="7" type="ORF">COOX1_2543</name>
</gene>
<dbReference type="Gene3D" id="3.40.50.300">
    <property type="entry name" value="P-loop containing nucleotide triphosphate hydrolases"/>
    <property type="match status" value="1"/>
</dbReference>
<organism evidence="7 8">
    <name type="scientific">Kyrpidia spormannii</name>
    <dbReference type="NCBI Taxonomy" id="2055160"/>
    <lineage>
        <taxon>Bacteria</taxon>
        <taxon>Bacillati</taxon>
        <taxon>Bacillota</taxon>
        <taxon>Bacilli</taxon>
        <taxon>Bacillales</taxon>
        <taxon>Alicyclobacillaceae</taxon>
        <taxon>Kyrpidia</taxon>
    </lineage>
</organism>
<evidence type="ECO:0000256" key="2">
    <source>
        <dbReference type="ARBA" id="ARBA00022679"/>
    </source>
</evidence>
<dbReference type="PIRSF" id="PIRSF028756">
    <property type="entry name" value="PPK2_prd"/>
    <property type="match status" value="1"/>
</dbReference>
<dbReference type="Proteomes" id="UP000502196">
    <property type="component" value="Chromosome"/>
</dbReference>
<dbReference type="InterPro" id="IPR027417">
    <property type="entry name" value="P-loop_NTPase"/>
</dbReference>
<dbReference type="PANTHER" id="PTHR34383:SF1">
    <property type="entry name" value="ADP-POLYPHOSPHATE PHOSPHOTRANSFERASE"/>
    <property type="match status" value="1"/>
</dbReference>
<comment type="subunit">
    <text evidence="4">Homotetramer.</text>
</comment>
<dbReference type="NCBIfam" id="TIGR03707">
    <property type="entry name" value="PPK2_P_aer"/>
    <property type="match status" value="1"/>
</dbReference>
<evidence type="ECO:0000259" key="6">
    <source>
        <dbReference type="Pfam" id="PF03976"/>
    </source>
</evidence>
<dbReference type="EC" id="2.7.4.-" evidence="4"/>
<dbReference type="GO" id="GO:0008976">
    <property type="term" value="F:polyphosphate kinase activity"/>
    <property type="evidence" value="ECO:0007669"/>
    <property type="project" value="UniProtKB-UniRule"/>
</dbReference>
<feature type="region of interest" description="Disordered" evidence="5">
    <location>
        <begin position="1"/>
        <end position="50"/>
    </location>
</feature>
<proteinExistence type="inferred from homology"/>
<keyword evidence="3 4" id="KW-0418">Kinase</keyword>
<dbReference type="InterPro" id="IPR022488">
    <property type="entry name" value="PPK2-related"/>
</dbReference>
<comment type="similarity">
    <text evidence="1 4">Belongs to the polyphosphate kinase 2 (PPK2) family. Class I subfamily.</text>
</comment>
<dbReference type="InterPro" id="IPR016898">
    <property type="entry name" value="Polyphosphate_phosphotransfera"/>
</dbReference>
<feature type="compositionally biased region" description="Basic and acidic residues" evidence="5">
    <location>
        <begin position="39"/>
        <end position="50"/>
    </location>
</feature>
<dbReference type="GO" id="GO:0006793">
    <property type="term" value="P:phosphorus metabolic process"/>
    <property type="evidence" value="ECO:0007669"/>
    <property type="project" value="InterPro"/>
</dbReference>
<evidence type="ECO:0000256" key="1">
    <source>
        <dbReference type="ARBA" id="ARBA00009924"/>
    </source>
</evidence>
<keyword evidence="2 4" id="KW-0808">Transferase</keyword>
<reference evidence="7 8" key="1">
    <citation type="submission" date="2020-04" db="EMBL/GenBank/DDBJ databases">
        <authorList>
            <person name="Hogendoorn C."/>
        </authorList>
    </citation>
    <scope>NUCLEOTIDE SEQUENCE [LARGE SCALE GENOMIC DNA]</scope>
    <source>
        <strain evidence="7">COOX1</strain>
    </source>
</reference>
<evidence type="ECO:0000256" key="4">
    <source>
        <dbReference type="RuleBase" id="RU369062"/>
    </source>
</evidence>
<accession>A0A6F9EA79</accession>
<comment type="function">
    <text evidence="4">Uses inorganic polyphosphate (polyP) as a donor to convert GDP to GTP or ADP to ATP.</text>
</comment>
<evidence type="ECO:0000256" key="3">
    <source>
        <dbReference type="ARBA" id="ARBA00022777"/>
    </source>
</evidence>
<dbReference type="SUPFAM" id="SSF52540">
    <property type="entry name" value="P-loop containing nucleoside triphosphate hydrolases"/>
    <property type="match status" value="1"/>
</dbReference>
<dbReference type="RefSeq" id="WP_170086072.1">
    <property type="nucleotide sequence ID" value="NZ_CP047971.1"/>
</dbReference>
<dbReference type="Pfam" id="PF03976">
    <property type="entry name" value="PPK2"/>
    <property type="match status" value="1"/>
</dbReference>
<dbReference type="PANTHER" id="PTHR34383">
    <property type="entry name" value="POLYPHOSPHATE:AMP PHOSPHOTRANSFERASE-RELATED"/>
    <property type="match status" value="1"/>
</dbReference>
<feature type="compositionally biased region" description="Basic and acidic residues" evidence="5">
    <location>
        <begin position="7"/>
        <end position="25"/>
    </location>
</feature>
<evidence type="ECO:0000256" key="5">
    <source>
        <dbReference type="SAM" id="MobiDB-lite"/>
    </source>
</evidence>
<dbReference type="AlphaFoldDB" id="A0A6F9EA79"/>
<protein>
    <recommendedName>
        <fullName evidence="4">ADP/GDP-polyphosphate phosphotransferase</fullName>
        <ecNumber evidence="4">2.7.4.-</ecNumber>
    </recommendedName>
    <alternativeName>
        <fullName evidence="4">Polyphosphate kinase PPK2</fullName>
    </alternativeName>
</protein>
<name>A0A6F9EA79_9BACL</name>
<evidence type="ECO:0000313" key="8">
    <source>
        <dbReference type="Proteomes" id="UP000502196"/>
    </source>
</evidence>
<dbReference type="InterPro" id="IPR022486">
    <property type="entry name" value="PPK2_PA0141"/>
</dbReference>